<organism evidence="2 3">
    <name type="scientific">Symmachiella dynata</name>
    <dbReference type="NCBI Taxonomy" id="2527995"/>
    <lineage>
        <taxon>Bacteria</taxon>
        <taxon>Pseudomonadati</taxon>
        <taxon>Planctomycetota</taxon>
        <taxon>Planctomycetia</taxon>
        <taxon>Planctomycetales</taxon>
        <taxon>Planctomycetaceae</taxon>
        <taxon>Symmachiella</taxon>
    </lineage>
</organism>
<protein>
    <submittedName>
        <fullName evidence="2">PTS system fructose-specific EIIABC component</fullName>
    </submittedName>
</protein>
<dbReference type="GO" id="GO:0030295">
    <property type="term" value="F:protein kinase activator activity"/>
    <property type="evidence" value="ECO:0007669"/>
    <property type="project" value="TreeGrafter"/>
</dbReference>
<dbReference type="InterPro" id="IPR051541">
    <property type="entry name" value="PTS_SugarTrans_NitroReg"/>
</dbReference>
<dbReference type="Pfam" id="PF00359">
    <property type="entry name" value="PTS_EIIA_2"/>
    <property type="match status" value="1"/>
</dbReference>
<evidence type="ECO:0000259" key="1">
    <source>
        <dbReference type="PROSITE" id="PS51094"/>
    </source>
</evidence>
<dbReference type="EMBL" id="CP036276">
    <property type="protein sequence ID" value="QDU42529.1"/>
    <property type="molecule type" value="Genomic_DNA"/>
</dbReference>
<dbReference type="Proteomes" id="UP000319383">
    <property type="component" value="Chromosome"/>
</dbReference>
<dbReference type="SUPFAM" id="SSF55804">
    <property type="entry name" value="Phoshotransferase/anion transport protein"/>
    <property type="match status" value="1"/>
</dbReference>
<dbReference type="OrthoDB" id="289331at2"/>
<dbReference type="InterPro" id="IPR041657">
    <property type="entry name" value="HTH_17"/>
</dbReference>
<evidence type="ECO:0000313" key="3">
    <source>
        <dbReference type="Proteomes" id="UP000319383"/>
    </source>
</evidence>
<dbReference type="PANTHER" id="PTHR47738">
    <property type="entry name" value="PTS SYSTEM FRUCTOSE-LIKE EIIA COMPONENT-RELATED"/>
    <property type="match status" value="1"/>
</dbReference>
<gene>
    <name evidence="2" type="primary">fruA_1</name>
    <name evidence="2" type="ORF">Mal52_09920</name>
</gene>
<reference evidence="2 3" key="1">
    <citation type="submission" date="2019-02" db="EMBL/GenBank/DDBJ databases">
        <title>Deep-cultivation of Planctomycetes and their phenomic and genomic characterization uncovers novel biology.</title>
        <authorList>
            <person name="Wiegand S."/>
            <person name="Jogler M."/>
            <person name="Boedeker C."/>
            <person name="Pinto D."/>
            <person name="Vollmers J."/>
            <person name="Rivas-Marin E."/>
            <person name="Kohn T."/>
            <person name="Peeters S.H."/>
            <person name="Heuer A."/>
            <person name="Rast P."/>
            <person name="Oberbeckmann S."/>
            <person name="Bunk B."/>
            <person name="Jeske O."/>
            <person name="Meyerdierks A."/>
            <person name="Storesund J.E."/>
            <person name="Kallscheuer N."/>
            <person name="Luecker S."/>
            <person name="Lage O.M."/>
            <person name="Pohl T."/>
            <person name="Merkel B.J."/>
            <person name="Hornburger P."/>
            <person name="Mueller R.-W."/>
            <person name="Bruemmer F."/>
            <person name="Labrenz M."/>
            <person name="Spormann A.M."/>
            <person name="Op den Camp H."/>
            <person name="Overmann J."/>
            <person name="Amann R."/>
            <person name="Jetten M.S.M."/>
            <person name="Mascher T."/>
            <person name="Medema M.H."/>
            <person name="Devos D.P."/>
            <person name="Kaster A.-K."/>
            <person name="Ovreas L."/>
            <person name="Rohde M."/>
            <person name="Galperin M.Y."/>
            <person name="Jogler C."/>
        </authorList>
    </citation>
    <scope>NUCLEOTIDE SEQUENCE [LARGE SCALE GENOMIC DNA]</scope>
    <source>
        <strain evidence="2 3">Mal52</strain>
    </source>
</reference>
<accession>A0A517ZJ94</accession>
<dbReference type="PANTHER" id="PTHR47738:SF1">
    <property type="entry name" value="NITROGEN REGULATORY PROTEIN"/>
    <property type="match status" value="1"/>
</dbReference>
<dbReference type="InterPro" id="IPR016152">
    <property type="entry name" value="PTrfase/Anion_transptr"/>
</dbReference>
<feature type="domain" description="PTS EIIA type-2" evidence="1">
    <location>
        <begin position="83"/>
        <end position="228"/>
    </location>
</feature>
<proteinExistence type="predicted"/>
<evidence type="ECO:0000313" key="2">
    <source>
        <dbReference type="EMBL" id="QDU42529.1"/>
    </source>
</evidence>
<dbReference type="Gene3D" id="3.40.930.10">
    <property type="entry name" value="Mannitol-specific EII, Chain A"/>
    <property type="match status" value="1"/>
</dbReference>
<keyword evidence="3" id="KW-1185">Reference proteome</keyword>
<dbReference type="KEGG" id="sdyn:Mal52_09920"/>
<dbReference type="InterPro" id="IPR002178">
    <property type="entry name" value="PTS_EIIA_type-2_dom"/>
</dbReference>
<dbReference type="PROSITE" id="PS51094">
    <property type="entry name" value="PTS_EIIA_TYPE_2"/>
    <property type="match status" value="1"/>
</dbReference>
<dbReference type="RefSeq" id="WP_145374570.1">
    <property type="nucleotide sequence ID" value="NZ_CAXBED010000196.1"/>
</dbReference>
<name>A0A517ZJ94_9PLAN</name>
<dbReference type="Pfam" id="PF12728">
    <property type="entry name" value="HTH_17"/>
    <property type="match status" value="1"/>
</dbReference>
<dbReference type="AlphaFoldDB" id="A0A517ZJ94"/>
<sequence>MAHEFITLEQLAEQLGRDRRDLEKQVSRGRLPGHRVEGQWRFHPAEITQWLEMEMRGYNDVELLEVEEAQVSAEVEGGLPVSSFLYPETTQVPMEGKTKRSVLEELIEVAGRTWQVWEPAAILSAVQERESVIPTGYENGVAIPHPRTPMADALGESMISYGRTQSGIAFGAPKRQLTDMFFLVLCRDSRTHLLVLARLGRMLQLPGFIDELREAEDSRTSYEIICQADNRLTEEA</sequence>